<dbReference type="PANTHER" id="PTHR37534:SF49">
    <property type="entry name" value="LYSINE BIOSYNTHESIS REGULATORY PROTEIN LYS14"/>
    <property type="match status" value="1"/>
</dbReference>
<comment type="subcellular location">
    <subcellularLocation>
        <location evidence="1">Nucleus</location>
    </subcellularLocation>
</comment>
<accession>A0A8H7T4K0</accession>
<dbReference type="Pfam" id="PF11951">
    <property type="entry name" value="Fungal_trans_2"/>
    <property type="match status" value="1"/>
</dbReference>
<dbReference type="GO" id="GO:0000976">
    <property type="term" value="F:transcription cis-regulatory region binding"/>
    <property type="evidence" value="ECO:0007669"/>
    <property type="project" value="TreeGrafter"/>
</dbReference>
<dbReference type="OrthoDB" id="5130013at2759"/>
<dbReference type="AlphaFoldDB" id="A0A8H7T4K0"/>
<dbReference type="Proteomes" id="UP000664132">
    <property type="component" value="Unassembled WGS sequence"/>
</dbReference>
<dbReference type="PANTHER" id="PTHR37534">
    <property type="entry name" value="TRANSCRIPTIONAL ACTIVATOR PROTEIN UGA3"/>
    <property type="match status" value="1"/>
</dbReference>
<dbReference type="InterPro" id="IPR021858">
    <property type="entry name" value="Fun_TF"/>
</dbReference>
<dbReference type="GO" id="GO:0005634">
    <property type="term" value="C:nucleus"/>
    <property type="evidence" value="ECO:0007669"/>
    <property type="project" value="UniProtKB-SubCell"/>
</dbReference>
<dbReference type="GO" id="GO:0003700">
    <property type="term" value="F:DNA-binding transcription factor activity"/>
    <property type="evidence" value="ECO:0007669"/>
    <property type="project" value="TreeGrafter"/>
</dbReference>
<evidence type="ECO:0000313" key="3">
    <source>
        <dbReference type="EMBL" id="KAG4412355.1"/>
    </source>
</evidence>
<name>A0A8H7T4K0_9HELO</name>
<evidence type="ECO:0000313" key="4">
    <source>
        <dbReference type="Proteomes" id="UP000664132"/>
    </source>
</evidence>
<organism evidence="3 4">
    <name type="scientific">Cadophora malorum</name>
    <dbReference type="NCBI Taxonomy" id="108018"/>
    <lineage>
        <taxon>Eukaryota</taxon>
        <taxon>Fungi</taxon>
        <taxon>Dikarya</taxon>
        <taxon>Ascomycota</taxon>
        <taxon>Pezizomycotina</taxon>
        <taxon>Leotiomycetes</taxon>
        <taxon>Helotiales</taxon>
        <taxon>Ploettnerulaceae</taxon>
        <taxon>Cadophora</taxon>
    </lineage>
</organism>
<proteinExistence type="predicted"/>
<sequence length="402" mass="45574">MVNAWSHRENRYASHVSRSLNFGFEITSTTNNRRLLSYYNEVLSRMITTIDDGRNGFRTVLLPNALSLQSLASQSLHEAILALSALHLLGLQAAIEHKINSIRLLSQSIQANENQHFGQFGTCMMLCVCDVFDAVDGSWYSHMRAADTISQMIRAQHTPEDPSAYFLTSWLAYHKILSEFSRMPDESDRRSIVPNLPGEEPQNQTIIGSLGCSMQVLECISYINHLANKIDESPSKILPQSLSSMPNKLEVQLESLEQIPRIEYEAVNGPLDKSRITNTAELYRVAALIYLYQSIIRKPGDCARLKSLVDHALQILKTLGLCTSPWPLFIIACEVTGDEERVTILDALDKMQRERRIGNVEIMRNIIEAVWKRADLNVESKVNKRVNWKDLVDTKRQSPSFI</sequence>
<comment type="caution">
    <text evidence="3">The sequence shown here is derived from an EMBL/GenBank/DDBJ whole genome shotgun (WGS) entry which is preliminary data.</text>
</comment>
<gene>
    <name evidence="3" type="ORF">IFR04_014512</name>
</gene>
<keyword evidence="2" id="KW-0539">Nucleus</keyword>
<protein>
    <submittedName>
        <fullName evidence="3">Uncharacterized protein</fullName>
    </submittedName>
</protein>
<dbReference type="EMBL" id="JAFJYH010000385">
    <property type="protein sequence ID" value="KAG4412355.1"/>
    <property type="molecule type" value="Genomic_DNA"/>
</dbReference>
<evidence type="ECO:0000256" key="1">
    <source>
        <dbReference type="ARBA" id="ARBA00004123"/>
    </source>
</evidence>
<evidence type="ECO:0000256" key="2">
    <source>
        <dbReference type="ARBA" id="ARBA00023242"/>
    </source>
</evidence>
<dbReference type="GO" id="GO:0045944">
    <property type="term" value="P:positive regulation of transcription by RNA polymerase II"/>
    <property type="evidence" value="ECO:0007669"/>
    <property type="project" value="TreeGrafter"/>
</dbReference>
<keyword evidence="4" id="KW-1185">Reference proteome</keyword>
<reference evidence="3" key="1">
    <citation type="submission" date="2021-02" db="EMBL/GenBank/DDBJ databases">
        <title>Genome sequence Cadophora malorum strain M34.</title>
        <authorList>
            <person name="Stefanovic E."/>
            <person name="Vu D."/>
            <person name="Scully C."/>
            <person name="Dijksterhuis J."/>
            <person name="Roader J."/>
            <person name="Houbraken J."/>
        </authorList>
    </citation>
    <scope>NUCLEOTIDE SEQUENCE</scope>
    <source>
        <strain evidence="3">M34</strain>
    </source>
</reference>